<dbReference type="SUPFAM" id="SSF117892">
    <property type="entry name" value="Band 7/SPFH domain"/>
    <property type="match status" value="1"/>
</dbReference>
<comment type="similarity">
    <text evidence="1">Belongs to the band 7/mec-2 family.</text>
</comment>
<dbReference type="Gene3D" id="3.30.479.30">
    <property type="entry name" value="Band 7 domain"/>
    <property type="match status" value="1"/>
</dbReference>
<keyword evidence="3" id="KW-0812">Transmembrane</keyword>
<dbReference type="SMART" id="SM00244">
    <property type="entry name" value="PHB"/>
    <property type="match status" value="1"/>
</dbReference>
<evidence type="ECO:0000259" key="4">
    <source>
        <dbReference type="SMART" id="SM00244"/>
    </source>
</evidence>
<evidence type="ECO:0000313" key="5">
    <source>
        <dbReference type="EMBL" id="PAK21317.1"/>
    </source>
</evidence>
<dbReference type="Proteomes" id="UP000216943">
    <property type="component" value="Unassembled WGS sequence"/>
</dbReference>
<dbReference type="PRINTS" id="PR00721">
    <property type="entry name" value="STOMATIN"/>
</dbReference>
<keyword evidence="3" id="KW-0472">Membrane</keyword>
<dbReference type="GO" id="GO:0005886">
    <property type="term" value="C:plasma membrane"/>
    <property type="evidence" value="ECO:0007669"/>
    <property type="project" value="UniProtKB-ARBA"/>
</dbReference>
<dbReference type="InterPro" id="IPR050710">
    <property type="entry name" value="Band7/mec-2_domain"/>
</dbReference>
<name>A0A269TIV2_9BACT</name>
<keyword evidence="2" id="KW-0175">Coiled coil</keyword>
<dbReference type="InterPro" id="IPR001107">
    <property type="entry name" value="Band_7"/>
</dbReference>
<organism evidence="5 6">
    <name type="scientific">Mycoplasmopsis agassizii</name>
    <dbReference type="NCBI Taxonomy" id="33922"/>
    <lineage>
        <taxon>Bacteria</taxon>
        <taxon>Bacillati</taxon>
        <taxon>Mycoplasmatota</taxon>
        <taxon>Mycoplasmoidales</taxon>
        <taxon>Metamycoplasmataceae</taxon>
        <taxon>Mycoplasmopsis</taxon>
    </lineage>
</organism>
<dbReference type="Pfam" id="PF01145">
    <property type="entry name" value="Band_7"/>
    <property type="match status" value="1"/>
</dbReference>
<feature type="transmembrane region" description="Helical" evidence="3">
    <location>
        <begin position="6"/>
        <end position="28"/>
    </location>
</feature>
<reference evidence="6" key="1">
    <citation type="submission" date="2017-08" db="EMBL/GenBank/DDBJ databases">
        <authorList>
            <person name="Alvarez-Ponce D."/>
            <person name="Weitzman C.L."/>
            <person name="Tillett R.L."/>
            <person name="Sandmeier F.C."/>
            <person name="Tracy C.R."/>
        </authorList>
    </citation>
    <scope>NUCLEOTIDE SEQUENCE [LARGE SCALE GENOMIC DNA]</scope>
    <source>
        <strain evidence="6">723</strain>
    </source>
</reference>
<dbReference type="PANTHER" id="PTHR43327">
    <property type="entry name" value="STOMATIN-LIKE PROTEIN 2, MITOCHONDRIAL"/>
    <property type="match status" value="1"/>
</dbReference>
<dbReference type="InterPro" id="IPR036013">
    <property type="entry name" value="Band_7/SPFH_dom_sf"/>
</dbReference>
<dbReference type="CDD" id="cd08829">
    <property type="entry name" value="SPFH_paraslipin"/>
    <property type="match status" value="1"/>
</dbReference>
<dbReference type="GO" id="GO:0098552">
    <property type="term" value="C:side of membrane"/>
    <property type="evidence" value="ECO:0007669"/>
    <property type="project" value="UniProtKB-ARBA"/>
</dbReference>
<dbReference type="PANTHER" id="PTHR43327:SF10">
    <property type="entry name" value="STOMATIN-LIKE PROTEIN 2, MITOCHONDRIAL"/>
    <property type="match status" value="1"/>
</dbReference>
<dbReference type="InterPro" id="IPR001972">
    <property type="entry name" value="Stomatin_HflK_fam"/>
</dbReference>
<dbReference type="OrthoDB" id="9809197at2"/>
<comment type="caution">
    <text evidence="5">The sequence shown here is derived from an EMBL/GenBank/DDBJ whole genome shotgun (WGS) entry which is preliminary data.</text>
</comment>
<accession>A0A269TIV2</accession>
<dbReference type="RefSeq" id="WP_095334823.1">
    <property type="nucleotide sequence ID" value="NZ_NQNY01000007.1"/>
</dbReference>
<feature type="coiled-coil region" evidence="2">
    <location>
        <begin position="218"/>
        <end position="247"/>
    </location>
</feature>
<feature type="domain" description="Band 7" evidence="4">
    <location>
        <begin position="26"/>
        <end position="184"/>
    </location>
</feature>
<evidence type="ECO:0000313" key="6">
    <source>
        <dbReference type="Proteomes" id="UP000216943"/>
    </source>
</evidence>
<dbReference type="FunFam" id="3.30.479.30:FF:000004">
    <property type="entry name" value="Putative membrane protease family, stomatin"/>
    <property type="match status" value="1"/>
</dbReference>
<proteinExistence type="inferred from homology"/>
<protein>
    <recommendedName>
        <fullName evidence="4">Band 7 domain-containing protein</fullName>
    </recommendedName>
</protein>
<evidence type="ECO:0000256" key="3">
    <source>
        <dbReference type="SAM" id="Phobius"/>
    </source>
</evidence>
<keyword evidence="3" id="KW-1133">Transmembrane helix</keyword>
<sequence>MLDGGQIAGIIIAVLIIGSIILFLALSIKIVPQASFFMVERLGKFKKSWQAGIHFMIPVIDRIVLKETIREKVIDFPAQNVITKDNVTMRVDTVTYLQIMDPQKYFYGVENAVLAIENLVATTLRNFLGNITVDETLTSRNRINGELTQILDVASDAWGVKVNRVELKEIAPPASILQAMEKLLQAERDKSAIITEAEGYKTSKIERALGDSEAIKYLAEANKQKTILEAEANQEKIRLEAEANKEKIILEGEGRRRYVELLKAAGVDQKILQWIALDKIDTLANGNATKIIIPPDLASTARSMSTFATLFDSKDEAKNHSNNHHINLNELIEETK</sequence>
<gene>
    <name evidence="5" type="ORF">CJJ23_02675</name>
</gene>
<dbReference type="AlphaFoldDB" id="A0A269TIV2"/>
<dbReference type="EMBL" id="NQNY01000007">
    <property type="protein sequence ID" value="PAK21317.1"/>
    <property type="molecule type" value="Genomic_DNA"/>
</dbReference>
<evidence type="ECO:0000256" key="2">
    <source>
        <dbReference type="SAM" id="Coils"/>
    </source>
</evidence>
<evidence type="ECO:0000256" key="1">
    <source>
        <dbReference type="ARBA" id="ARBA00008164"/>
    </source>
</evidence>